<sequence length="304" mass="35159">MKFYNNLESFLFAYELGSFSKAGKKLNITQAAVSTQIKNLEIYLGKTLFIREGKYIKPTFAAKKLAVLVSEPFYKLRGAIDSFSKYTNTREGIIKIGCINEFAQKILTPKIGICLEHEIKLRVNYINNNQEVIDALQDNLIDFGITSVKFDYPNLKFIKLFDDELIFVGTERWKNYLDQTNVASFVSSLHSLRWLAYNNDLPFIKKYIDSILDTVQFIEPYLTFTDFNVLIDLVARGYGVACLPKTYVQSYIDNQSVIQMHFPKNPPRYTVYLVYKAGSLLNKRMKFFKELCDKMSVKNLIGVY</sequence>
<proteinExistence type="inferred from homology"/>
<dbReference type="GO" id="GO:0000976">
    <property type="term" value="F:transcription cis-regulatory region binding"/>
    <property type="evidence" value="ECO:0007669"/>
    <property type="project" value="TreeGrafter"/>
</dbReference>
<evidence type="ECO:0000259" key="5">
    <source>
        <dbReference type="PROSITE" id="PS50931"/>
    </source>
</evidence>
<evidence type="ECO:0000256" key="2">
    <source>
        <dbReference type="ARBA" id="ARBA00023015"/>
    </source>
</evidence>
<dbReference type="Gene3D" id="1.10.10.10">
    <property type="entry name" value="Winged helix-like DNA-binding domain superfamily/Winged helix DNA-binding domain"/>
    <property type="match status" value="1"/>
</dbReference>
<accession>A0A378JHB8</accession>
<dbReference type="InterPro" id="IPR000847">
    <property type="entry name" value="LysR_HTH_N"/>
</dbReference>
<evidence type="ECO:0000256" key="4">
    <source>
        <dbReference type="ARBA" id="ARBA00023163"/>
    </source>
</evidence>
<dbReference type="PRINTS" id="PR00039">
    <property type="entry name" value="HTHLYSR"/>
</dbReference>
<dbReference type="InterPro" id="IPR036388">
    <property type="entry name" value="WH-like_DNA-bd_sf"/>
</dbReference>
<dbReference type="PANTHER" id="PTHR30126:SF91">
    <property type="entry name" value="LYSR FAMILY TRANSCRIPTIONAL REGULATOR"/>
    <property type="match status" value="1"/>
</dbReference>
<dbReference type="AlphaFoldDB" id="A0A378JHB8"/>
<protein>
    <submittedName>
        <fullName evidence="6">LysR family transcriptional regulator</fullName>
    </submittedName>
</protein>
<dbReference type="InterPro" id="IPR005119">
    <property type="entry name" value="LysR_subst-bd"/>
</dbReference>
<dbReference type="RefSeq" id="WP_115329783.1">
    <property type="nucleotide sequence ID" value="NZ_CAAAHP010000011.1"/>
</dbReference>
<evidence type="ECO:0000256" key="3">
    <source>
        <dbReference type="ARBA" id="ARBA00023125"/>
    </source>
</evidence>
<dbReference type="OrthoDB" id="8557381at2"/>
<keyword evidence="3" id="KW-0238">DNA-binding</keyword>
<keyword evidence="2" id="KW-0805">Transcription regulation</keyword>
<comment type="similarity">
    <text evidence="1">Belongs to the LysR transcriptional regulatory family.</text>
</comment>
<feature type="domain" description="HTH lysR-type" evidence="5">
    <location>
        <begin position="1"/>
        <end position="59"/>
    </location>
</feature>
<dbReference type="GO" id="GO:0003700">
    <property type="term" value="F:DNA-binding transcription factor activity"/>
    <property type="evidence" value="ECO:0007669"/>
    <property type="project" value="InterPro"/>
</dbReference>
<dbReference type="SUPFAM" id="SSF53850">
    <property type="entry name" value="Periplasmic binding protein-like II"/>
    <property type="match status" value="1"/>
</dbReference>
<dbReference type="InterPro" id="IPR036390">
    <property type="entry name" value="WH_DNA-bd_sf"/>
</dbReference>
<reference evidence="6 7" key="1">
    <citation type="submission" date="2018-06" db="EMBL/GenBank/DDBJ databases">
        <authorList>
            <consortium name="Pathogen Informatics"/>
            <person name="Doyle S."/>
        </authorList>
    </citation>
    <scope>NUCLEOTIDE SEQUENCE [LARGE SCALE GENOMIC DNA]</scope>
    <source>
        <strain evidence="6 7">NCTC13316</strain>
    </source>
</reference>
<evidence type="ECO:0000313" key="7">
    <source>
        <dbReference type="Proteomes" id="UP000254794"/>
    </source>
</evidence>
<dbReference type="Pfam" id="PF03466">
    <property type="entry name" value="LysR_substrate"/>
    <property type="match status" value="1"/>
</dbReference>
<keyword evidence="4" id="KW-0804">Transcription</keyword>
<dbReference type="Proteomes" id="UP000254794">
    <property type="component" value="Unassembled WGS sequence"/>
</dbReference>
<keyword evidence="7" id="KW-1185">Reference proteome</keyword>
<gene>
    <name evidence="6" type="primary">cynR_1</name>
    <name evidence="6" type="ORF">NCTC13316_00258</name>
</gene>
<evidence type="ECO:0000313" key="6">
    <source>
        <dbReference type="EMBL" id="STX50191.1"/>
    </source>
</evidence>
<dbReference type="Pfam" id="PF00126">
    <property type="entry name" value="HTH_1"/>
    <property type="match status" value="1"/>
</dbReference>
<dbReference type="EMBL" id="UGOD01000001">
    <property type="protein sequence ID" value="STX50191.1"/>
    <property type="molecule type" value="Genomic_DNA"/>
</dbReference>
<dbReference type="PROSITE" id="PS50931">
    <property type="entry name" value="HTH_LYSR"/>
    <property type="match status" value="1"/>
</dbReference>
<organism evidence="6 7">
    <name type="scientific">Legionella busanensis</name>
    <dbReference type="NCBI Taxonomy" id="190655"/>
    <lineage>
        <taxon>Bacteria</taxon>
        <taxon>Pseudomonadati</taxon>
        <taxon>Pseudomonadota</taxon>
        <taxon>Gammaproteobacteria</taxon>
        <taxon>Legionellales</taxon>
        <taxon>Legionellaceae</taxon>
        <taxon>Legionella</taxon>
    </lineage>
</organism>
<dbReference type="CDD" id="cd05466">
    <property type="entry name" value="PBP2_LTTR_substrate"/>
    <property type="match status" value="1"/>
</dbReference>
<dbReference type="SUPFAM" id="SSF46785">
    <property type="entry name" value="Winged helix' DNA-binding domain"/>
    <property type="match status" value="1"/>
</dbReference>
<dbReference type="Gene3D" id="3.40.190.10">
    <property type="entry name" value="Periplasmic binding protein-like II"/>
    <property type="match status" value="2"/>
</dbReference>
<evidence type="ECO:0000256" key="1">
    <source>
        <dbReference type="ARBA" id="ARBA00009437"/>
    </source>
</evidence>
<name>A0A378JHB8_9GAMM</name>
<dbReference type="PANTHER" id="PTHR30126">
    <property type="entry name" value="HTH-TYPE TRANSCRIPTIONAL REGULATOR"/>
    <property type="match status" value="1"/>
</dbReference>